<feature type="transmembrane region" description="Helical" evidence="1">
    <location>
        <begin position="53"/>
        <end position="71"/>
    </location>
</feature>
<evidence type="ECO:0000256" key="1">
    <source>
        <dbReference type="SAM" id="Phobius"/>
    </source>
</evidence>
<name>A0A5C8NDT5_9ACTN</name>
<accession>A0A5C8NDT5</accession>
<feature type="transmembrane region" description="Helical" evidence="1">
    <location>
        <begin position="212"/>
        <end position="231"/>
    </location>
</feature>
<feature type="transmembrane region" description="Helical" evidence="1">
    <location>
        <begin position="21"/>
        <end position="47"/>
    </location>
</feature>
<dbReference type="Proteomes" id="UP000321571">
    <property type="component" value="Unassembled WGS sequence"/>
</dbReference>
<proteinExistence type="predicted"/>
<comment type="caution">
    <text evidence="2">The sequence shown here is derived from an EMBL/GenBank/DDBJ whole genome shotgun (WGS) entry which is preliminary data.</text>
</comment>
<evidence type="ECO:0000313" key="3">
    <source>
        <dbReference type="Proteomes" id="UP000321571"/>
    </source>
</evidence>
<protein>
    <recommendedName>
        <fullName evidence="4">Energy-coupling factor transporter transmembrane protein EcfT</fullName>
    </recommendedName>
</protein>
<dbReference type="RefSeq" id="WP_147687167.1">
    <property type="nucleotide sequence ID" value="NZ_VDUX01000006.1"/>
</dbReference>
<evidence type="ECO:0000313" key="2">
    <source>
        <dbReference type="EMBL" id="TXL57642.1"/>
    </source>
</evidence>
<keyword evidence="1" id="KW-1133">Transmembrane helix</keyword>
<dbReference type="EMBL" id="VDUX01000006">
    <property type="protein sequence ID" value="TXL57642.1"/>
    <property type="molecule type" value="Genomic_DNA"/>
</dbReference>
<keyword evidence="1" id="KW-0472">Membrane</keyword>
<gene>
    <name evidence="2" type="ORF">FHP06_12705</name>
</gene>
<dbReference type="OrthoDB" id="6400at2"/>
<reference evidence="2 3" key="1">
    <citation type="submission" date="2019-06" db="EMBL/GenBank/DDBJ databases">
        <title>Aeromicrobium sp. nov., isolated from a maize field.</title>
        <authorList>
            <person name="Lin S.-Y."/>
            <person name="Tsai C.-F."/>
            <person name="Young C.-C."/>
        </authorList>
    </citation>
    <scope>NUCLEOTIDE SEQUENCE [LARGE SCALE GENOMIC DNA]</scope>
    <source>
        <strain evidence="2 3">CC-CFT486</strain>
    </source>
</reference>
<evidence type="ECO:0008006" key="4">
    <source>
        <dbReference type="Google" id="ProtNLM"/>
    </source>
</evidence>
<organism evidence="2 3">
    <name type="scientific">Aeromicrobium terrae</name>
    <dbReference type="NCBI Taxonomy" id="2498846"/>
    <lineage>
        <taxon>Bacteria</taxon>
        <taxon>Bacillati</taxon>
        <taxon>Actinomycetota</taxon>
        <taxon>Actinomycetes</taxon>
        <taxon>Propionibacteriales</taxon>
        <taxon>Nocardioidaceae</taxon>
        <taxon>Aeromicrobium</taxon>
    </lineage>
</organism>
<keyword evidence="1" id="KW-0812">Transmembrane</keyword>
<keyword evidence="3" id="KW-1185">Reference proteome</keyword>
<sequence length="232" mass="24964">MRSAVLRANPLAQLSIGMFSLLGSFWIDDLDVALLALGVYAVAAVLFLPGWKYPLVCLGFTSIAAVTIVYSTWRLGGHDVEEAFANGVRIVVLAWPGSVMAGYVDPTRLADYLAQSLRLPARLVAAFAAAMQRFTGFGLAWEQLDQVRRVRGVGRTRNPISNGRYAASMTFALLVQAMRGASHASIAMDARGFATAHRRTWAEPADWTRLDVMTVVLAAALGAVAPLLTVLA</sequence>
<dbReference type="AlphaFoldDB" id="A0A5C8NDT5"/>